<name>A0ABS1CXL1_9PROT</name>
<keyword evidence="2" id="KW-1185">Reference proteome</keyword>
<evidence type="ECO:0000313" key="2">
    <source>
        <dbReference type="Proteomes" id="UP000697995"/>
    </source>
</evidence>
<gene>
    <name evidence="1" type="ORF">CKO45_12530</name>
</gene>
<dbReference type="EMBL" id="NRSG01000080">
    <property type="protein sequence ID" value="MBK1659060.1"/>
    <property type="molecule type" value="Genomic_DNA"/>
</dbReference>
<protein>
    <recommendedName>
        <fullName evidence="3">Histidine phosphatase family protein</fullName>
    </recommendedName>
</protein>
<proteinExistence type="predicted"/>
<organism evidence="1 2">
    <name type="scientific">Paracraurococcus ruber</name>
    <dbReference type="NCBI Taxonomy" id="77675"/>
    <lineage>
        <taxon>Bacteria</taxon>
        <taxon>Pseudomonadati</taxon>
        <taxon>Pseudomonadota</taxon>
        <taxon>Alphaproteobacteria</taxon>
        <taxon>Acetobacterales</taxon>
        <taxon>Roseomonadaceae</taxon>
        <taxon>Paracraurococcus</taxon>
    </lineage>
</organism>
<accession>A0ABS1CXL1</accession>
<evidence type="ECO:0000313" key="1">
    <source>
        <dbReference type="EMBL" id="MBK1659060.1"/>
    </source>
</evidence>
<dbReference type="Proteomes" id="UP000697995">
    <property type="component" value="Unassembled WGS sequence"/>
</dbReference>
<comment type="caution">
    <text evidence="1">The sequence shown here is derived from an EMBL/GenBank/DDBJ whole genome shotgun (WGS) entry which is preliminary data.</text>
</comment>
<sequence length="228" mass="23461">MGTSTIMVIRHAEKPDSYGAAATAYAGVDATGSFAGAKDGAEHLVTQGWQRAGGLVSLLAPRAPGAAPRPPLVVPQYLFAADPGTLADRHSPSKRPAETLDGVAAALGLAVNTSFAKDDYAAMVTAALACDGPVLICWQHELIPLLQTDGKTPGIAQEILTQTGTPAALAHGWRVPSAWPEGPLWPGGKAEARYDLVFVFQRAGDSGPVAEFSLVGQYLLAGDAAPPA</sequence>
<evidence type="ECO:0008006" key="3">
    <source>
        <dbReference type="Google" id="ProtNLM"/>
    </source>
</evidence>
<reference evidence="1 2" key="1">
    <citation type="journal article" date="2020" name="Microorganisms">
        <title>Osmotic Adaptation and Compatible Solute Biosynthesis of Phototrophic Bacteria as Revealed from Genome Analyses.</title>
        <authorList>
            <person name="Imhoff J.F."/>
            <person name="Rahn T."/>
            <person name="Kunzel S."/>
            <person name="Keller A."/>
            <person name="Neulinger S.C."/>
        </authorList>
    </citation>
    <scope>NUCLEOTIDE SEQUENCE [LARGE SCALE GENOMIC DNA]</scope>
    <source>
        <strain evidence="1 2">DSM 15382</strain>
    </source>
</reference>
<dbReference type="RefSeq" id="WP_133220630.1">
    <property type="nucleotide sequence ID" value="NZ_NRSG01000080.1"/>
</dbReference>